<evidence type="ECO:0000259" key="2">
    <source>
        <dbReference type="Pfam" id="PF07944"/>
    </source>
</evidence>
<feature type="region of interest" description="Disordered" evidence="1">
    <location>
        <begin position="1"/>
        <end position="27"/>
    </location>
</feature>
<evidence type="ECO:0000313" key="5">
    <source>
        <dbReference type="EMBL" id="PSL37366.1"/>
    </source>
</evidence>
<dbReference type="InterPro" id="IPR049174">
    <property type="entry name" value="Beta-AFase-like"/>
</dbReference>
<dbReference type="PANTHER" id="PTHR43465:SF2">
    <property type="entry name" value="DUF1680 DOMAIN PROTEIN (AFU_ORTHOLOGUE AFUA_1G08910)"/>
    <property type="match status" value="1"/>
</dbReference>
<dbReference type="InterPro" id="IPR049046">
    <property type="entry name" value="Beta-AFase-like_GH127_middle"/>
</dbReference>
<evidence type="ECO:0000313" key="6">
    <source>
        <dbReference type="Proteomes" id="UP000241203"/>
    </source>
</evidence>
<protein>
    <recommendedName>
        <fullName evidence="7">Glycoside hydrolase family 127 protein</fullName>
    </recommendedName>
</protein>
<organism evidence="5 6">
    <name type="scientific">Labedella gwakjiensis</name>
    <dbReference type="NCBI Taxonomy" id="390269"/>
    <lineage>
        <taxon>Bacteria</taxon>
        <taxon>Bacillati</taxon>
        <taxon>Actinomycetota</taxon>
        <taxon>Actinomycetes</taxon>
        <taxon>Micrococcales</taxon>
        <taxon>Microbacteriaceae</taxon>
        <taxon>Labedella</taxon>
    </lineage>
</organism>
<comment type="caution">
    <text evidence="5">The sequence shown here is derived from an EMBL/GenBank/DDBJ whole genome shotgun (WGS) entry which is preliminary data.</text>
</comment>
<gene>
    <name evidence="5" type="ORF">CLV49_0973</name>
</gene>
<dbReference type="Proteomes" id="UP000241203">
    <property type="component" value="Unassembled WGS sequence"/>
</dbReference>
<dbReference type="RefSeq" id="WP_243696728.1">
    <property type="nucleotide sequence ID" value="NZ_PYAU01000001.1"/>
</dbReference>
<dbReference type="AlphaFoldDB" id="A0A2P8GTT3"/>
<feature type="domain" description="Non-reducing end beta-L-arabinofuranosidase-like GH127 middle" evidence="3">
    <location>
        <begin position="461"/>
        <end position="536"/>
    </location>
</feature>
<dbReference type="InterPro" id="IPR008928">
    <property type="entry name" value="6-hairpin_glycosidase_sf"/>
</dbReference>
<evidence type="ECO:0000259" key="3">
    <source>
        <dbReference type="Pfam" id="PF20736"/>
    </source>
</evidence>
<accession>A0A2P8GTT3</accession>
<evidence type="ECO:0008006" key="7">
    <source>
        <dbReference type="Google" id="ProtNLM"/>
    </source>
</evidence>
<dbReference type="Pfam" id="PF20737">
    <property type="entry name" value="Glyco_hydro127C"/>
    <property type="match status" value="1"/>
</dbReference>
<feature type="domain" description="Non-reducing end beta-L-arabinofuranosidase-like GH127 catalytic" evidence="2">
    <location>
        <begin position="36"/>
        <end position="429"/>
    </location>
</feature>
<reference evidence="5 6" key="1">
    <citation type="submission" date="2018-03" db="EMBL/GenBank/DDBJ databases">
        <title>Genomic Encyclopedia of Archaeal and Bacterial Type Strains, Phase II (KMG-II): from individual species to whole genera.</title>
        <authorList>
            <person name="Goeker M."/>
        </authorList>
    </citation>
    <scope>NUCLEOTIDE SEQUENCE [LARGE SCALE GENOMIC DNA]</scope>
    <source>
        <strain evidence="5 6">DSM 21548</strain>
    </source>
</reference>
<feature type="domain" description="Non-reducing end beta-L-arabinofuranosidase-like GH127 C-terminal" evidence="4">
    <location>
        <begin position="540"/>
        <end position="650"/>
    </location>
</feature>
<name>A0A2P8GTT3_9MICO</name>
<dbReference type="Pfam" id="PF07944">
    <property type="entry name" value="Beta-AFase-like_GH127_cat"/>
    <property type="match status" value="1"/>
</dbReference>
<dbReference type="InterPro" id="IPR049049">
    <property type="entry name" value="Beta-AFase-like_GH127_C"/>
</dbReference>
<sequence>MTSTSSIASSSTATPSSAAVPVAPENSARRGTAVADVRLSPNGFWGRRQEVNGAATLAHCLDWIERLGWLENIDRVARGEVTVERAGWQFSDSEIYKLLEAMAWELGRRDDAELEATFASVVARVAAAQDDDGYLGTAFGHPGLPPRYSDLAMGHELYNMGHLLQAAVARVRTAGDDLLVEVARRAADHICREFGGDGRDGICGHPEIEVGLAEFGRAVGEPRYLAQARLFVDRRGHGSLPVPPLQSAEYFQDDTPVIDAEALRGHAVRALYLSAGAVDVAVHDGDVALLDALRGQWDHTVERRTYLTGGMGSRHQDEGFGDDFELPTDRAYCETCAGVASVMFSWRLYLATGEVRYADLIERTLFNVIATSPAADGRSFFYANPLHQREAGAVPTDGVNARAEGGTRAPWFEVSCCPTNVARTFASLPAYVAAVDSSGDGSTDGDVAVLMQYADGRAVIGDVVLDVQTRYPDDGLIRITVLEAPDAESTLRLRVPAWASDAVLTEPGAESHPVAPGWADVRRAFVSGDVVTLDLRLAPRFTFPDPRIDAVRGTVAVERGPLVLCLESTDLPGDATIDDVSVDTTSAPIASGDGASVTAIVADPDERTPGALPFTSAPATPLRAGATELALVPYHRWAERGPSTMRVFIPTADGTDSTAATDGR</sequence>
<evidence type="ECO:0000259" key="4">
    <source>
        <dbReference type="Pfam" id="PF20737"/>
    </source>
</evidence>
<dbReference type="InterPro" id="IPR012878">
    <property type="entry name" value="Beta-AFase-like_GH127_cat"/>
</dbReference>
<proteinExistence type="predicted"/>
<dbReference type="GO" id="GO:0005975">
    <property type="term" value="P:carbohydrate metabolic process"/>
    <property type="evidence" value="ECO:0007669"/>
    <property type="project" value="InterPro"/>
</dbReference>
<dbReference type="SUPFAM" id="SSF48208">
    <property type="entry name" value="Six-hairpin glycosidases"/>
    <property type="match status" value="1"/>
</dbReference>
<dbReference type="EMBL" id="PYAU01000001">
    <property type="protein sequence ID" value="PSL37366.1"/>
    <property type="molecule type" value="Genomic_DNA"/>
</dbReference>
<dbReference type="PANTHER" id="PTHR43465">
    <property type="entry name" value="DUF1680 DOMAIN PROTEIN (AFU_ORTHOLOGUE AFUA_1G08910)"/>
    <property type="match status" value="1"/>
</dbReference>
<evidence type="ECO:0000256" key="1">
    <source>
        <dbReference type="SAM" id="MobiDB-lite"/>
    </source>
</evidence>
<feature type="compositionally biased region" description="Low complexity" evidence="1">
    <location>
        <begin position="1"/>
        <end position="19"/>
    </location>
</feature>
<dbReference type="Pfam" id="PF20736">
    <property type="entry name" value="Glyco_hydro127M"/>
    <property type="match status" value="1"/>
</dbReference>